<protein>
    <submittedName>
        <fullName evidence="1">GL22824</fullName>
    </submittedName>
</protein>
<name>B4GZJ0_DROPE</name>
<gene>
    <name evidence="1" type="primary">Dper\GL22824</name>
    <name evidence="1" type="ORF">Dper_GL22824</name>
</gene>
<dbReference type="AlphaFoldDB" id="B4GZJ0"/>
<accession>B4GZJ0</accession>
<organism evidence="2">
    <name type="scientific">Drosophila persimilis</name>
    <name type="common">Fruit fly</name>
    <dbReference type="NCBI Taxonomy" id="7234"/>
    <lineage>
        <taxon>Eukaryota</taxon>
        <taxon>Metazoa</taxon>
        <taxon>Ecdysozoa</taxon>
        <taxon>Arthropoda</taxon>
        <taxon>Hexapoda</taxon>
        <taxon>Insecta</taxon>
        <taxon>Pterygota</taxon>
        <taxon>Neoptera</taxon>
        <taxon>Endopterygota</taxon>
        <taxon>Diptera</taxon>
        <taxon>Brachycera</taxon>
        <taxon>Muscomorpha</taxon>
        <taxon>Ephydroidea</taxon>
        <taxon>Drosophilidae</taxon>
        <taxon>Drosophila</taxon>
        <taxon>Sophophora</taxon>
    </lineage>
</organism>
<sequence>MAEFLESPERTVKELAAEADKLCQGDAGRVEVVVPSTHVYREPPGINYVYATTPPQRRGWSLRRAVTEGDGGGSRADKLLNYHEWQDRSGSCVLIKCQNNCGLHPIRDPIRGSGQAVSLEAAELQMRPGVSFELKQRQM</sequence>
<dbReference type="HOGENOM" id="CLU_1847219_0_0_1"/>
<reference evidence="1 2" key="1">
    <citation type="journal article" date="2007" name="Nature">
        <title>Evolution of genes and genomes on the Drosophila phylogeny.</title>
        <authorList>
            <consortium name="Drosophila 12 Genomes Consortium"/>
            <person name="Clark A.G."/>
            <person name="Eisen M.B."/>
            <person name="Smith D.R."/>
            <person name="Bergman C.M."/>
            <person name="Oliver B."/>
            <person name="Markow T.A."/>
            <person name="Kaufman T.C."/>
            <person name="Kellis M."/>
            <person name="Gelbart W."/>
            <person name="Iyer V.N."/>
            <person name="Pollard D.A."/>
            <person name="Sackton T.B."/>
            <person name="Larracuente A.M."/>
            <person name="Singh N.D."/>
            <person name="Abad J.P."/>
            <person name="Abt D.N."/>
            <person name="Adryan B."/>
            <person name="Aguade M."/>
            <person name="Akashi H."/>
            <person name="Anderson W.W."/>
            <person name="Aquadro C.F."/>
            <person name="Ardell D.H."/>
            <person name="Arguello R."/>
            <person name="Artieri C.G."/>
            <person name="Barbash D.A."/>
            <person name="Barker D."/>
            <person name="Barsanti P."/>
            <person name="Batterham P."/>
            <person name="Batzoglou S."/>
            <person name="Begun D."/>
            <person name="Bhutkar A."/>
            <person name="Blanco E."/>
            <person name="Bosak S.A."/>
            <person name="Bradley R.K."/>
            <person name="Brand A.D."/>
            <person name="Brent M.R."/>
            <person name="Brooks A.N."/>
            <person name="Brown R.H."/>
            <person name="Butlin R.K."/>
            <person name="Caggese C."/>
            <person name="Calvi B.R."/>
            <person name="Bernardo de Carvalho A."/>
            <person name="Caspi A."/>
            <person name="Castrezana S."/>
            <person name="Celniker S.E."/>
            <person name="Chang J.L."/>
            <person name="Chapple C."/>
            <person name="Chatterji S."/>
            <person name="Chinwalla A."/>
            <person name="Civetta A."/>
            <person name="Clifton S.W."/>
            <person name="Comeron J.M."/>
            <person name="Costello J.C."/>
            <person name="Coyne J.A."/>
            <person name="Daub J."/>
            <person name="David R.G."/>
            <person name="Delcher A.L."/>
            <person name="Delehaunty K."/>
            <person name="Do C.B."/>
            <person name="Ebling H."/>
            <person name="Edwards K."/>
            <person name="Eickbush T."/>
            <person name="Evans J.D."/>
            <person name="Filipski A."/>
            <person name="Findeiss S."/>
            <person name="Freyhult E."/>
            <person name="Fulton L."/>
            <person name="Fulton R."/>
            <person name="Garcia A.C."/>
            <person name="Gardiner A."/>
            <person name="Garfield D.A."/>
            <person name="Garvin B.E."/>
            <person name="Gibson G."/>
            <person name="Gilbert D."/>
            <person name="Gnerre S."/>
            <person name="Godfrey J."/>
            <person name="Good R."/>
            <person name="Gotea V."/>
            <person name="Gravely B."/>
            <person name="Greenberg A.J."/>
            <person name="Griffiths-Jones S."/>
            <person name="Gross S."/>
            <person name="Guigo R."/>
            <person name="Gustafson E.A."/>
            <person name="Haerty W."/>
            <person name="Hahn M.W."/>
            <person name="Halligan D.L."/>
            <person name="Halpern A.L."/>
            <person name="Halter G.M."/>
            <person name="Han M.V."/>
            <person name="Heger A."/>
            <person name="Hillier L."/>
            <person name="Hinrichs A.S."/>
            <person name="Holmes I."/>
            <person name="Hoskins R.A."/>
            <person name="Hubisz M.J."/>
            <person name="Hultmark D."/>
            <person name="Huntley M.A."/>
            <person name="Jaffe D.B."/>
            <person name="Jagadeeshan S."/>
            <person name="Jeck W.R."/>
            <person name="Johnson J."/>
            <person name="Jones C.D."/>
            <person name="Jordan W.C."/>
            <person name="Karpen G.H."/>
            <person name="Kataoka E."/>
            <person name="Keightley P.D."/>
            <person name="Kheradpour P."/>
            <person name="Kirkness E.F."/>
            <person name="Koerich L.B."/>
            <person name="Kristiansen K."/>
            <person name="Kudrna D."/>
            <person name="Kulathinal R.J."/>
            <person name="Kumar S."/>
            <person name="Kwok R."/>
            <person name="Lander E."/>
            <person name="Langley C.H."/>
            <person name="Lapoint R."/>
            <person name="Lazzaro B.P."/>
            <person name="Lee S.J."/>
            <person name="Levesque L."/>
            <person name="Li R."/>
            <person name="Lin C.F."/>
            <person name="Lin M.F."/>
            <person name="Lindblad-Toh K."/>
            <person name="Llopart A."/>
            <person name="Long M."/>
            <person name="Low L."/>
            <person name="Lozovsky E."/>
            <person name="Lu J."/>
            <person name="Luo M."/>
            <person name="Machado C.A."/>
            <person name="Makalowski W."/>
            <person name="Marzo M."/>
            <person name="Matsuda M."/>
            <person name="Matzkin L."/>
            <person name="McAllister B."/>
            <person name="McBride C.S."/>
            <person name="McKernan B."/>
            <person name="McKernan K."/>
            <person name="Mendez-Lago M."/>
            <person name="Minx P."/>
            <person name="Mollenhauer M.U."/>
            <person name="Montooth K."/>
            <person name="Mount S.M."/>
            <person name="Mu X."/>
            <person name="Myers E."/>
            <person name="Negre B."/>
            <person name="Newfeld S."/>
            <person name="Nielsen R."/>
            <person name="Noor M.A."/>
            <person name="O'Grady P."/>
            <person name="Pachter L."/>
            <person name="Papaceit M."/>
            <person name="Parisi M.J."/>
            <person name="Parisi M."/>
            <person name="Parts L."/>
            <person name="Pedersen J.S."/>
            <person name="Pesole G."/>
            <person name="Phillippy A.M."/>
            <person name="Ponting C.P."/>
            <person name="Pop M."/>
            <person name="Porcelli D."/>
            <person name="Powell J.R."/>
            <person name="Prohaska S."/>
            <person name="Pruitt K."/>
            <person name="Puig M."/>
            <person name="Quesneville H."/>
            <person name="Ram K.R."/>
            <person name="Rand D."/>
            <person name="Rasmussen M.D."/>
            <person name="Reed L.K."/>
            <person name="Reenan R."/>
            <person name="Reily A."/>
            <person name="Remington K.A."/>
            <person name="Rieger T.T."/>
            <person name="Ritchie M.G."/>
            <person name="Robin C."/>
            <person name="Rogers Y.H."/>
            <person name="Rohde C."/>
            <person name="Rozas J."/>
            <person name="Rubenfield M.J."/>
            <person name="Ruiz A."/>
            <person name="Russo S."/>
            <person name="Salzberg S.L."/>
            <person name="Sanchez-Gracia A."/>
            <person name="Saranga D.J."/>
            <person name="Sato H."/>
            <person name="Schaeffer S.W."/>
            <person name="Schatz M.C."/>
            <person name="Schlenke T."/>
            <person name="Schwartz R."/>
            <person name="Segarra C."/>
            <person name="Singh R.S."/>
            <person name="Sirot L."/>
            <person name="Sirota M."/>
            <person name="Sisneros N.B."/>
            <person name="Smith C.D."/>
            <person name="Smith T.F."/>
            <person name="Spieth J."/>
            <person name="Stage D.E."/>
            <person name="Stark A."/>
            <person name="Stephan W."/>
            <person name="Strausberg R.L."/>
            <person name="Strempel S."/>
            <person name="Sturgill D."/>
            <person name="Sutton G."/>
            <person name="Sutton G.G."/>
            <person name="Tao W."/>
            <person name="Teichmann S."/>
            <person name="Tobari Y.N."/>
            <person name="Tomimura Y."/>
            <person name="Tsolas J.M."/>
            <person name="Valente V.L."/>
            <person name="Venter E."/>
            <person name="Venter J.C."/>
            <person name="Vicario S."/>
            <person name="Vieira F.G."/>
            <person name="Vilella A.J."/>
            <person name="Villasante A."/>
            <person name="Walenz B."/>
            <person name="Wang J."/>
            <person name="Wasserman M."/>
            <person name="Watts T."/>
            <person name="Wilson D."/>
            <person name="Wilson R.K."/>
            <person name="Wing R.A."/>
            <person name="Wolfner M.F."/>
            <person name="Wong A."/>
            <person name="Wong G.K."/>
            <person name="Wu C.I."/>
            <person name="Wu G."/>
            <person name="Yamamoto D."/>
            <person name="Yang H.P."/>
            <person name="Yang S.P."/>
            <person name="Yorke J.A."/>
            <person name="Yoshida K."/>
            <person name="Zdobnov E."/>
            <person name="Zhang P."/>
            <person name="Zhang Y."/>
            <person name="Zimin A.V."/>
            <person name="Baldwin J."/>
            <person name="Abdouelleil A."/>
            <person name="Abdulkadir J."/>
            <person name="Abebe A."/>
            <person name="Abera B."/>
            <person name="Abreu J."/>
            <person name="Acer S.C."/>
            <person name="Aftuck L."/>
            <person name="Alexander A."/>
            <person name="An P."/>
            <person name="Anderson E."/>
            <person name="Anderson S."/>
            <person name="Arachi H."/>
            <person name="Azer M."/>
            <person name="Bachantsang P."/>
            <person name="Barry A."/>
            <person name="Bayul T."/>
            <person name="Berlin A."/>
            <person name="Bessette D."/>
            <person name="Bloom T."/>
            <person name="Blye J."/>
            <person name="Boguslavskiy L."/>
            <person name="Bonnet C."/>
            <person name="Boukhgalter B."/>
            <person name="Bourzgui I."/>
            <person name="Brown A."/>
            <person name="Cahill P."/>
            <person name="Channer S."/>
            <person name="Cheshatsang Y."/>
            <person name="Chuda L."/>
            <person name="Citroen M."/>
            <person name="Collymore A."/>
            <person name="Cooke P."/>
            <person name="Costello M."/>
            <person name="D'Aco K."/>
            <person name="Daza R."/>
            <person name="De Haan G."/>
            <person name="DeGray S."/>
            <person name="DeMaso C."/>
            <person name="Dhargay N."/>
            <person name="Dooley K."/>
            <person name="Dooley E."/>
            <person name="Doricent M."/>
            <person name="Dorje P."/>
            <person name="Dorjee K."/>
            <person name="Dupes A."/>
            <person name="Elong R."/>
            <person name="Falk J."/>
            <person name="Farina A."/>
            <person name="Faro S."/>
            <person name="Ferguson D."/>
            <person name="Fisher S."/>
            <person name="Foley C.D."/>
            <person name="Franke A."/>
            <person name="Friedrich D."/>
            <person name="Gadbois L."/>
            <person name="Gearin G."/>
            <person name="Gearin C.R."/>
            <person name="Giannoukos G."/>
            <person name="Goode T."/>
            <person name="Graham J."/>
            <person name="Grandbois E."/>
            <person name="Grewal S."/>
            <person name="Gyaltsen K."/>
            <person name="Hafez N."/>
            <person name="Hagos B."/>
            <person name="Hall J."/>
            <person name="Henson C."/>
            <person name="Hollinger A."/>
            <person name="Honan T."/>
            <person name="Huard M.D."/>
            <person name="Hughes L."/>
            <person name="Hurhula B."/>
            <person name="Husby M.E."/>
            <person name="Kamat A."/>
            <person name="Kanga B."/>
            <person name="Kashin S."/>
            <person name="Khazanovich D."/>
            <person name="Kisner P."/>
            <person name="Lance K."/>
            <person name="Lara M."/>
            <person name="Lee W."/>
            <person name="Lennon N."/>
            <person name="Letendre F."/>
            <person name="LeVine R."/>
            <person name="Lipovsky A."/>
            <person name="Liu X."/>
            <person name="Liu J."/>
            <person name="Liu S."/>
            <person name="Lokyitsang T."/>
            <person name="Lokyitsang Y."/>
            <person name="Lubonja R."/>
            <person name="Lui A."/>
            <person name="MacDonald P."/>
            <person name="Magnisalis V."/>
            <person name="Maru K."/>
            <person name="Matthews C."/>
            <person name="McCusker W."/>
            <person name="McDonough S."/>
            <person name="Mehta T."/>
            <person name="Meldrim J."/>
            <person name="Meneus L."/>
            <person name="Mihai O."/>
            <person name="Mihalev A."/>
            <person name="Mihova T."/>
            <person name="Mittelman R."/>
            <person name="Mlenga V."/>
            <person name="Montmayeur A."/>
            <person name="Mulrain L."/>
            <person name="Navidi A."/>
            <person name="Naylor J."/>
            <person name="Negash T."/>
            <person name="Nguyen T."/>
            <person name="Nguyen N."/>
            <person name="Nicol R."/>
            <person name="Norbu C."/>
            <person name="Norbu N."/>
            <person name="Novod N."/>
            <person name="O'Neill B."/>
            <person name="Osman S."/>
            <person name="Markiewicz E."/>
            <person name="Oyono O.L."/>
            <person name="Patti C."/>
            <person name="Phunkhang P."/>
            <person name="Pierre F."/>
            <person name="Priest M."/>
            <person name="Raghuraman S."/>
            <person name="Rege F."/>
            <person name="Reyes R."/>
            <person name="Rise C."/>
            <person name="Rogov P."/>
            <person name="Ross K."/>
            <person name="Ryan E."/>
            <person name="Settipalli S."/>
            <person name="Shea T."/>
            <person name="Sherpa N."/>
            <person name="Shi L."/>
            <person name="Shih D."/>
            <person name="Sparrow T."/>
            <person name="Spaulding J."/>
            <person name="Stalker J."/>
            <person name="Stange-Thomann N."/>
            <person name="Stavropoulos S."/>
            <person name="Stone C."/>
            <person name="Strader C."/>
            <person name="Tesfaye S."/>
            <person name="Thomson T."/>
            <person name="Thoulutsang Y."/>
            <person name="Thoulutsang D."/>
            <person name="Topham K."/>
            <person name="Topping I."/>
            <person name="Tsamla T."/>
            <person name="Vassiliev H."/>
            <person name="Vo A."/>
            <person name="Wangchuk T."/>
            <person name="Wangdi T."/>
            <person name="Weiand M."/>
            <person name="Wilkinson J."/>
            <person name="Wilson A."/>
            <person name="Yadav S."/>
            <person name="Young G."/>
            <person name="Yu Q."/>
            <person name="Zembek L."/>
            <person name="Zhong D."/>
            <person name="Zimmer A."/>
            <person name="Zwirko Z."/>
            <person name="Jaffe D.B."/>
            <person name="Alvarez P."/>
            <person name="Brockman W."/>
            <person name="Butler J."/>
            <person name="Chin C."/>
            <person name="Gnerre S."/>
            <person name="Grabherr M."/>
            <person name="Kleber M."/>
            <person name="Mauceli E."/>
            <person name="MacCallum I."/>
        </authorList>
    </citation>
    <scope>NUCLEOTIDE SEQUENCE [LARGE SCALE GENOMIC DNA]</scope>
    <source>
        <strain evidence="2">MSH-3 / Tucson 14011-0111.49</strain>
    </source>
</reference>
<dbReference type="Proteomes" id="UP000008744">
    <property type="component" value="Unassembled WGS sequence"/>
</dbReference>
<evidence type="ECO:0000313" key="2">
    <source>
        <dbReference type="Proteomes" id="UP000008744"/>
    </source>
</evidence>
<evidence type="ECO:0000313" key="1">
    <source>
        <dbReference type="EMBL" id="EDW29417.1"/>
    </source>
</evidence>
<dbReference type="EMBL" id="CH479199">
    <property type="protein sequence ID" value="EDW29417.1"/>
    <property type="molecule type" value="Genomic_DNA"/>
</dbReference>
<keyword evidence="2" id="KW-1185">Reference proteome</keyword>
<proteinExistence type="predicted"/>